<evidence type="ECO:0000313" key="4">
    <source>
        <dbReference type="Proteomes" id="UP000663873"/>
    </source>
</evidence>
<evidence type="ECO:0000313" key="1">
    <source>
        <dbReference type="EMBL" id="CAF3060694.1"/>
    </source>
</evidence>
<evidence type="ECO:0000313" key="2">
    <source>
        <dbReference type="EMBL" id="CAF4303802.1"/>
    </source>
</evidence>
<evidence type="ECO:0000313" key="3">
    <source>
        <dbReference type="Proteomes" id="UP000663825"/>
    </source>
</evidence>
<keyword evidence="4" id="KW-1185">Reference proteome</keyword>
<comment type="caution">
    <text evidence="1">The sequence shown here is derived from an EMBL/GenBank/DDBJ whole genome shotgun (WGS) entry which is preliminary data.</text>
</comment>
<gene>
    <name evidence="1" type="ORF">TIS948_LOCUS4539</name>
    <name evidence="2" type="ORF">UJA718_LOCUS12813</name>
</gene>
<name>A0A817M1S6_9BILA</name>
<accession>A0A817M1S6</accession>
<reference evidence="1" key="1">
    <citation type="submission" date="2021-02" db="EMBL/GenBank/DDBJ databases">
        <authorList>
            <person name="Nowell W R."/>
        </authorList>
    </citation>
    <scope>NUCLEOTIDE SEQUENCE</scope>
</reference>
<protein>
    <submittedName>
        <fullName evidence="1">Uncharacterized protein</fullName>
    </submittedName>
</protein>
<dbReference type="Proteomes" id="UP000663873">
    <property type="component" value="Unassembled WGS sequence"/>
</dbReference>
<dbReference type="OrthoDB" id="10415836at2759"/>
<dbReference type="AlphaFoldDB" id="A0A817M1S6"/>
<dbReference type="Proteomes" id="UP000663825">
    <property type="component" value="Unassembled WGS sequence"/>
</dbReference>
<organism evidence="1 3">
    <name type="scientific">Rotaria socialis</name>
    <dbReference type="NCBI Taxonomy" id="392032"/>
    <lineage>
        <taxon>Eukaryota</taxon>
        <taxon>Metazoa</taxon>
        <taxon>Spiralia</taxon>
        <taxon>Gnathifera</taxon>
        <taxon>Rotifera</taxon>
        <taxon>Eurotatoria</taxon>
        <taxon>Bdelloidea</taxon>
        <taxon>Philodinida</taxon>
        <taxon>Philodinidae</taxon>
        <taxon>Rotaria</taxon>
    </lineage>
</organism>
<dbReference type="EMBL" id="CAJNXB010000511">
    <property type="protein sequence ID" value="CAF3060694.1"/>
    <property type="molecule type" value="Genomic_DNA"/>
</dbReference>
<dbReference type="EMBL" id="CAJOBP010001686">
    <property type="protein sequence ID" value="CAF4303802.1"/>
    <property type="molecule type" value="Genomic_DNA"/>
</dbReference>
<proteinExistence type="predicted"/>
<sequence length="156" mass="17988">MKYLSAVIDSSKSDYDNRLMASNALRNVLDVIRQEMHLLSDRLKCIERSRAPLTITNVNSEPKSIYPTSLEYSTTNMFESYPAEIEIDRHTVEFTPARSQVNNNRLILNESQSLQLMSSHILATQPPMRYQRTSALQPIQRPMSDSPIHVKEIFNF</sequence>